<dbReference type="InterPro" id="IPR011006">
    <property type="entry name" value="CheY-like_superfamily"/>
</dbReference>
<dbReference type="InterPro" id="IPR036388">
    <property type="entry name" value="WH-like_DNA-bd_sf"/>
</dbReference>
<feature type="region of interest" description="Disordered" evidence="7">
    <location>
        <begin position="133"/>
        <end position="154"/>
    </location>
</feature>
<evidence type="ECO:0000313" key="11">
    <source>
        <dbReference type="Proteomes" id="UP001310387"/>
    </source>
</evidence>
<dbReference type="RefSeq" id="WP_332900875.1">
    <property type="nucleotide sequence ID" value="NZ_JBAGLP010000105.1"/>
</dbReference>
<evidence type="ECO:0000259" key="9">
    <source>
        <dbReference type="PROSITE" id="PS51755"/>
    </source>
</evidence>
<reference evidence="10" key="2">
    <citation type="submission" date="2024-02" db="EMBL/GenBank/DDBJ databases">
        <authorList>
            <person name="Prathaban M."/>
            <person name="Mythili R."/>
            <person name="Sharmila Devi N."/>
            <person name="Sobanaa M."/>
            <person name="Prathiviraj R."/>
            <person name="Selvin J."/>
        </authorList>
    </citation>
    <scope>NUCLEOTIDE SEQUENCE</scope>
    <source>
        <strain evidence="10">MP1014</strain>
    </source>
</reference>
<feature type="domain" description="Response regulatory" evidence="8">
    <location>
        <begin position="19"/>
        <end position="132"/>
    </location>
</feature>
<organism evidence="10 11">
    <name type="scientific">Isoptericola haloaureus</name>
    <dbReference type="NCBI Taxonomy" id="1542902"/>
    <lineage>
        <taxon>Bacteria</taxon>
        <taxon>Bacillati</taxon>
        <taxon>Actinomycetota</taxon>
        <taxon>Actinomycetes</taxon>
        <taxon>Micrococcales</taxon>
        <taxon>Promicromonosporaceae</taxon>
        <taxon>Isoptericola</taxon>
    </lineage>
</organism>
<dbReference type="PANTHER" id="PTHR48111">
    <property type="entry name" value="REGULATOR OF RPOS"/>
    <property type="match status" value="1"/>
</dbReference>
<keyword evidence="4" id="KW-0804">Transcription</keyword>
<evidence type="ECO:0000256" key="2">
    <source>
        <dbReference type="ARBA" id="ARBA00023015"/>
    </source>
</evidence>
<dbReference type="CDD" id="cd00383">
    <property type="entry name" value="trans_reg_C"/>
    <property type="match status" value="1"/>
</dbReference>
<dbReference type="Proteomes" id="UP001310387">
    <property type="component" value="Unassembled WGS sequence"/>
</dbReference>
<dbReference type="InterPro" id="IPR039420">
    <property type="entry name" value="WalR-like"/>
</dbReference>
<dbReference type="CDD" id="cd17574">
    <property type="entry name" value="REC_OmpR"/>
    <property type="match status" value="1"/>
</dbReference>
<proteinExistence type="predicted"/>
<accession>A0ABU7Z3Q9</accession>
<dbReference type="PROSITE" id="PS51755">
    <property type="entry name" value="OMPR_PHOB"/>
    <property type="match status" value="1"/>
</dbReference>
<keyword evidence="11" id="KW-1185">Reference proteome</keyword>
<dbReference type="Gene3D" id="3.40.50.2300">
    <property type="match status" value="1"/>
</dbReference>
<dbReference type="Pfam" id="PF00486">
    <property type="entry name" value="Trans_reg_C"/>
    <property type="match status" value="1"/>
</dbReference>
<gene>
    <name evidence="10" type="ORF">V5O49_02635</name>
</gene>
<evidence type="ECO:0000256" key="5">
    <source>
        <dbReference type="PROSITE-ProRule" id="PRU00169"/>
    </source>
</evidence>
<feature type="DNA-binding region" description="OmpR/PhoB-type" evidence="6">
    <location>
        <begin position="152"/>
        <end position="258"/>
    </location>
</feature>
<evidence type="ECO:0000256" key="6">
    <source>
        <dbReference type="PROSITE-ProRule" id="PRU01091"/>
    </source>
</evidence>
<dbReference type="PROSITE" id="PS50110">
    <property type="entry name" value="RESPONSE_REGULATORY"/>
    <property type="match status" value="1"/>
</dbReference>
<evidence type="ECO:0000259" key="8">
    <source>
        <dbReference type="PROSITE" id="PS50110"/>
    </source>
</evidence>
<dbReference type="SUPFAM" id="SSF52172">
    <property type="entry name" value="CheY-like"/>
    <property type="match status" value="1"/>
</dbReference>
<keyword evidence="1 5" id="KW-0597">Phosphoprotein</keyword>
<protein>
    <submittedName>
        <fullName evidence="10">Response regulator transcription factor</fullName>
    </submittedName>
</protein>
<dbReference type="InterPro" id="IPR001867">
    <property type="entry name" value="OmpR/PhoB-type_DNA-bd"/>
</dbReference>
<dbReference type="Gene3D" id="6.10.250.690">
    <property type="match status" value="1"/>
</dbReference>
<dbReference type="InterPro" id="IPR001789">
    <property type="entry name" value="Sig_transdc_resp-reg_receiver"/>
</dbReference>
<keyword evidence="2" id="KW-0805">Transcription regulation</keyword>
<evidence type="ECO:0000256" key="3">
    <source>
        <dbReference type="ARBA" id="ARBA00023125"/>
    </source>
</evidence>
<evidence type="ECO:0000256" key="4">
    <source>
        <dbReference type="ARBA" id="ARBA00023163"/>
    </source>
</evidence>
<feature type="modified residue" description="4-aspartylphosphate" evidence="5">
    <location>
        <position position="68"/>
    </location>
</feature>
<dbReference type="SMART" id="SM00448">
    <property type="entry name" value="REC"/>
    <property type="match status" value="1"/>
</dbReference>
<feature type="domain" description="OmpR/PhoB-type" evidence="9">
    <location>
        <begin position="152"/>
        <end position="258"/>
    </location>
</feature>
<dbReference type="InterPro" id="IPR016032">
    <property type="entry name" value="Sig_transdc_resp-reg_C-effctor"/>
</dbReference>
<sequence>MAAAAVPAGAPGTSAPERTAVIIEDDDDVRALLEEVLGQAGFETSSAADGRSGVELVERTDPLVTTLDVSLPDIDGFEVCRRIRRVSDTIVVMLTARTDEVDTLMGLDAGADDYQTKPFRPRELRARIEAIMRRQGRSEARSPGGSAGPGTATTVTSDGLAIDLLGRTVSVDDVEVHLTRSEFDLLAALAGEPGHVLSKDGLVRVLWVDEYDVGTPVTGSDRRRVEVHLANLRRKIGDDPAAPRWIRTVRGVGYRFDQRA</sequence>
<evidence type="ECO:0000256" key="7">
    <source>
        <dbReference type="SAM" id="MobiDB-lite"/>
    </source>
</evidence>
<dbReference type="Pfam" id="PF00072">
    <property type="entry name" value="Response_reg"/>
    <property type="match status" value="1"/>
</dbReference>
<feature type="compositionally biased region" description="Low complexity" evidence="7">
    <location>
        <begin position="141"/>
        <end position="154"/>
    </location>
</feature>
<evidence type="ECO:0000256" key="1">
    <source>
        <dbReference type="ARBA" id="ARBA00022553"/>
    </source>
</evidence>
<reference evidence="10" key="1">
    <citation type="journal article" date="2024" name="Antonie Van Leeuwenhoek">
        <title>Isoptericola haloaureus sp. nov., a dimorphic actinobacterium isolated from mangrove sediments of southeast India, implicating biosaline agricultural significance through nitrogen fixation and salt tolerance genes.</title>
        <authorList>
            <person name="Prathaban M."/>
            <person name="Prathiviraj R."/>
            <person name="Ravichandran M."/>
            <person name="Natarajan S.D."/>
            <person name="Sobanaa M."/>
            <person name="Hari Krishna Kumar S."/>
            <person name="Chandrasekar V."/>
            <person name="Selvin J."/>
        </authorList>
    </citation>
    <scope>NUCLEOTIDE SEQUENCE</scope>
    <source>
        <strain evidence="10">MP1014</strain>
    </source>
</reference>
<dbReference type="SUPFAM" id="SSF46894">
    <property type="entry name" value="C-terminal effector domain of the bipartite response regulators"/>
    <property type="match status" value="1"/>
</dbReference>
<comment type="caution">
    <text evidence="10">The sequence shown here is derived from an EMBL/GenBank/DDBJ whole genome shotgun (WGS) entry which is preliminary data.</text>
</comment>
<evidence type="ECO:0000313" key="10">
    <source>
        <dbReference type="EMBL" id="MEG3614016.1"/>
    </source>
</evidence>
<keyword evidence="3 6" id="KW-0238">DNA-binding</keyword>
<dbReference type="PANTHER" id="PTHR48111:SF4">
    <property type="entry name" value="DNA-BINDING DUAL TRANSCRIPTIONAL REGULATOR OMPR"/>
    <property type="match status" value="1"/>
</dbReference>
<dbReference type="SMART" id="SM00862">
    <property type="entry name" value="Trans_reg_C"/>
    <property type="match status" value="1"/>
</dbReference>
<name>A0ABU7Z3Q9_9MICO</name>
<dbReference type="EMBL" id="JBAGLP010000105">
    <property type="protein sequence ID" value="MEG3614016.1"/>
    <property type="molecule type" value="Genomic_DNA"/>
</dbReference>
<dbReference type="Gene3D" id="1.10.10.10">
    <property type="entry name" value="Winged helix-like DNA-binding domain superfamily/Winged helix DNA-binding domain"/>
    <property type="match status" value="1"/>
</dbReference>